<dbReference type="Proteomes" id="UP000826656">
    <property type="component" value="Unassembled WGS sequence"/>
</dbReference>
<keyword evidence="7" id="KW-1185">Reference proteome</keyword>
<comment type="subunit">
    <text evidence="3">Binds to multiple calmodulin (CaM) in the presence of Ca(2+) and CaM-like proteins.</text>
</comment>
<name>A0ABQ7TZP3_SOLTU</name>
<comment type="caution">
    <text evidence="6">The sequence shown here is derived from an EMBL/GenBank/DDBJ whole genome shotgun (WGS) entry which is preliminary data.</text>
</comment>
<evidence type="ECO:0000313" key="6">
    <source>
        <dbReference type="EMBL" id="KAH0738875.1"/>
    </source>
</evidence>
<feature type="region of interest" description="Disordered" evidence="4">
    <location>
        <begin position="19"/>
        <end position="73"/>
    </location>
</feature>
<dbReference type="InterPro" id="IPR000048">
    <property type="entry name" value="IQ_motif_EF-hand-BS"/>
</dbReference>
<feature type="region of interest" description="Disordered" evidence="4">
    <location>
        <begin position="307"/>
        <end position="329"/>
    </location>
</feature>
<dbReference type="Pfam" id="PF13178">
    <property type="entry name" value="DUF4005"/>
    <property type="match status" value="1"/>
</dbReference>
<dbReference type="PANTHER" id="PTHR32295:SF45">
    <property type="entry name" value="PROTEIN IQ-DOMAIN 19"/>
    <property type="match status" value="1"/>
</dbReference>
<feature type="domain" description="DUF4005" evidence="5">
    <location>
        <begin position="313"/>
        <end position="396"/>
    </location>
</feature>
<protein>
    <recommendedName>
        <fullName evidence="5">DUF4005 domain-containing protein</fullName>
    </recommendedName>
</protein>
<evidence type="ECO:0000256" key="2">
    <source>
        <dbReference type="ARBA" id="ARBA00024341"/>
    </source>
</evidence>
<organism evidence="6 7">
    <name type="scientific">Solanum tuberosum</name>
    <name type="common">Potato</name>
    <dbReference type="NCBI Taxonomy" id="4113"/>
    <lineage>
        <taxon>Eukaryota</taxon>
        <taxon>Viridiplantae</taxon>
        <taxon>Streptophyta</taxon>
        <taxon>Embryophyta</taxon>
        <taxon>Tracheophyta</taxon>
        <taxon>Spermatophyta</taxon>
        <taxon>Magnoliopsida</taxon>
        <taxon>eudicotyledons</taxon>
        <taxon>Gunneridae</taxon>
        <taxon>Pentapetalae</taxon>
        <taxon>asterids</taxon>
        <taxon>lamiids</taxon>
        <taxon>Solanales</taxon>
        <taxon>Solanaceae</taxon>
        <taxon>Solanoideae</taxon>
        <taxon>Solaneae</taxon>
        <taxon>Solanum</taxon>
    </lineage>
</organism>
<feature type="compositionally biased region" description="Polar residues" evidence="4">
    <location>
        <begin position="28"/>
        <end position="38"/>
    </location>
</feature>
<evidence type="ECO:0000313" key="7">
    <source>
        <dbReference type="Proteomes" id="UP000826656"/>
    </source>
</evidence>
<sequence>MGKTGRWIKNLLIGKKDKVKDKLEGEKIQNSITNNEHQPTTPISVPSTTPKDKKRWSFRRSSATPPGQRDLSGTDIVATTAKQELLESDNDHKKHVLAVAAATAAAADAAAAAAKAAAAAIQLTSAARAYALEEDAAAKIQAVFRGYLARKALNALKGLVKLQALVRGHLVRKQAAATLRCMQALVTVQARARAQRIRMAEDESPNNPRQSVHRKSTQDNKFRHSYQDYEEDIKIVEMDLGESKGNTKSRNCYSNQGETERTEHRFSTHNAYTNQEHHQQIISPVPSAITDQSPKAYSGHFEDYTSYPTTQSSPQYYNNTMSKPDPSRIPYSSYARSEYAEPESLYNEYPFYPSYMANTKSSMAKARSHSAPKQRPDQTSFERQPSRRRPSIEGRNVPRAVKMQRSSSHVGSTAQNYQYPWSIKLDKSNISIKDSECGSNCSVFTTHTNYCRSLFGFDVSAILQLRQFKNIGTKTKDGSAEQSSVSCQCFVSVLRSRLMWTCTVYFALLKGNLFPAWFKRS</sequence>
<dbReference type="PROSITE" id="PS50096">
    <property type="entry name" value="IQ"/>
    <property type="match status" value="2"/>
</dbReference>
<evidence type="ECO:0000259" key="5">
    <source>
        <dbReference type="Pfam" id="PF13178"/>
    </source>
</evidence>
<keyword evidence="1" id="KW-0112">Calmodulin-binding</keyword>
<dbReference type="CDD" id="cd23767">
    <property type="entry name" value="IQCD"/>
    <property type="match status" value="1"/>
</dbReference>
<comment type="similarity">
    <text evidence="2">Belongs to the IQD family.</text>
</comment>
<feature type="compositionally biased region" description="Low complexity" evidence="4">
    <location>
        <begin position="39"/>
        <end position="49"/>
    </location>
</feature>
<evidence type="ECO:0000256" key="1">
    <source>
        <dbReference type="ARBA" id="ARBA00022860"/>
    </source>
</evidence>
<reference evidence="6 7" key="1">
    <citation type="journal article" date="2021" name="bioRxiv">
        <title>Chromosome-scale and haplotype-resolved genome assembly of a tetraploid potato cultivar.</title>
        <authorList>
            <person name="Sun H."/>
            <person name="Jiao W.-B."/>
            <person name="Krause K."/>
            <person name="Campoy J.A."/>
            <person name="Goel M."/>
            <person name="Folz-Donahue K."/>
            <person name="Kukat C."/>
            <person name="Huettel B."/>
            <person name="Schneeberger K."/>
        </authorList>
    </citation>
    <scope>NUCLEOTIDE SEQUENCE [LARGE SCALE GENOMIC DNA]</scope>
    <source>
        <strain evidence="6">SolTubOtavaFocal</strain>
        <tissue evidence="6">Leaves</tissue>
    </source>
</reference>
<feature type="region of interest" description="Disordered" evidence="4">
    <location>
        <begin position="198"/>
        <end position="223"/>
    </location>
</feature>
<dbReference type="Gene3D" id="1.20.5.190">
    <property type="match status" value="1"/>
</dbReference>
<dbReference type="SMART" id="SM00015">
    <property type="entry name" value="IQ"/>
    <property type="match status" value="2"/>
</dbReference>
<dbReference type="PANTHER" id="PTHR32295">
    <property type="entry name" value="IQ-DOMAIN 5-RELATED"/>
    <property type="match status" value="1"/>
</dbReference>
<dbReference type="InterPro" id="IPR025064">
    <property type="entry name" value="DUF4005"/>
</dbReference>
<dbReference type="EMBL" id="JAIVGD010000028">
    <property type="protein sequence ID" value="KAH0738875.1"/>
    <property type="molecule type" value="Genomic_DNA"/>
</dbReference>
<gene>
    <name evidence="6" type="ORF">KY290_037580</name>
</gene>
<feature type="region of interest" description="Disordered" evidence="4">
    <location>
        <begin position="363"/>
        <end position="409"/>
    </location>
</feature>
<feature type="compositionally biased region" description="Polar residues" evidence="4">
    <location>
        <begin position="307"/>
        <end position="322"/>
    </location>
</feature>
<accession>A0ABQ7TZP3</accession>
<evidence type="ECO:0000256" key="3">
    <source>
        <dbReference type="ARBA" id="ARBA00024378"/>
    </source>
</evidence>
<proteinExistence type="inferred from homology"/>
<dbReference type="Pfam" id="PF00612">
    <property type="entry name" value="IQ"/>
    <property type="match status" value="2"/>
</dbReference>
<evidence type="ECO:0000256" key="4">
    <source>
        <dbReference type="SAM" id="MobiDB-lite"/>
    </source>
</evidence>